<dbReference type="GO" id="GO:0004672">
    <property type="term" value="F:protein kinase activity"/>
    <property type="evidence" value="ECO:0007669"/>
    <property type="project" value="InterPro"/>
</dbReference>
<protein>
    <recommendedName>
        <fullName evidence="1">Serine-threonine/tyrosine-protein kinase catalytic domain-containing protein</fullName>
    </recommendedName>
</protein>
<evidence type="ECO:0000313" key="2">
    <source>
        <dbReference type="EMBL" id="RDB26518.1"/>
    </source>
</evidence>
<dbReference type="Pfam" id="PF07714">
    <property type="entry name" value="PK_Tyr_Ser-Thr"/>
    <property type="match status" value="1"/>
</dbReference>
<comment type="caution">
    <text evidence="2">The sequence shown here is derived from an EMBL/GenBank/DDBJ whole genome shotgun (WGS) entry which is preliminary data.</text>
</comment>
<keyword evidence="3" id="KW-1185">Reference proteome</keyword>
<reference evidence="2" key="1">
    <citation type="submission" date="2018-04" db="EMBL/GenBank/DDBJ databases">
        <title>Whole genome sequencing of Hypsizygus marmoreus.</title>
        <authorList>
            <person name="Choi I.-G."/>
            <person name="Min B."/>
            <person name="Kim J.-G."/>
            <person name="Kim S."/>
            <person name="Oh Y.-L."/>
            <person name="Kong W.-S."/>
            <person name="Park H."/>
            <person name="Jeong J."/>
            <person name="Song E.-S."/>
        </authorList>
    </citation>
    <scope>NUCLEOTIDE SEQUENCE [LARGE SCALE GENOMIC DNA]</scope>
    <source>
        <strain evidence="2">51987-8</strain>
    </source>
</reference>
<dbReference type="InterPro" id="IPR011009">
    <property type="entry name" value="Kinase-like_dom_sf"/>
</dbReference>
<evidence type="ECO:0000259" key="1">
    <source>
        <dbReference type="Pfam" id="PF07714"/>
    </source>
</evidence>
<dbReference type="AlphaFoldDB" id="A0A369JXM7"/>
<dbReference type="InParanoid" id="A0A369JXM7"/>
<name>A0A369JXM7_HYPMA</name>
<dbReference type="Proteomes" id="UP000076154">
    <property type="component" value="Unassembled WGS sequence"/>
</dbReference>
<evidence type="ECO:0000313" key="3">
    <source>
        <dbReference type="Proteomes" id="UP000076154"/>
    </source>
</evidence>
<dbReference type="Gene3D" id="1.10.510.10">
    <property type="entry name" value="Transferase(Phosphotransferase) domain 1"/>
    <property type="match status" value="1"/>
</dbReference>
<proteinExistence type="predicted"/>
<dbReference type="OrthoDB" id="1668230at2759"/>
<dbReference type="SUPFAM" id="SSF56112">
    <property type="entry name" value="Protein kinase-like (PK-like)"/>
    <property type="match status" value="1"/>
</dbReference>
<sequence>MAHRLIKLFHSHYEFSFDPYELTKSMADTDREDNDLRRMSRGVEMMLPSGRSHGDLAGTHDCNQGAGTDNPKTAVHMRGGDMEGLERDDIVGDVSGVERCVLGGGGDSLSARRWTEEGHVARQTDLSRFMLEIAKGMKYLLMNGVLHGAANVLVDDKIRCVVLGFGQSEMKSKAYRISGTPPRIAKYSSPDGTLRWQAPQLMSGQSQLSLMSEMDVYSCGKDAMAMMDDEAVRHFLLKEDTCPPILSTRSTARHCRSSFGYAGTAIRSLNLGALTQTQEGPDTSEKWLLLSPIAAAREKQYELQLEWKGHRLRPSPDMAPGTVPGEEGHTVREFYGTLPDLTSTATDNAVTSTSRIRMPEPVLCIPSSHASSLFTHTPSSHSLTDGELWDMAMVLPHPGFNGYESAPPVDDKIVMMRDERQYRLLLSRQFHPSLTLSLWSLSHVALGAVGYLSKPTGSFVTLFNFFKPESQRRMRRGACRQLHGNEGDGTVSQSYSRRYSFPLRAGHKTAHMCMESTIYHYVESLEVPKKLFKKEDLFLVIGRPYKGLRLRLNMRSLAAALQDCLPKSLFKSLGVLKSAYKNGRIKASDQAHHHQGLTYDSDVEMD</sequence>
<accession>A0A369JXM7</accession>
<dbReference type="STRING" id="39966.A0A369JXM7"/>
<organism evidence="2 3">
    <name type="scientific">Hypsizygus marmoreus</name>
    <name type="common">White beech mushroom</name>
    <name type="synonym">Agaricus marmoreus</name>
    <dbReference type="NCBI Taxonomy" id="39966"/>
    <lineage>
        <taxon>Eukaryota</taxon>
        <taxon>Fungi</taxon>
        <taxon>Dikarya</taxon>
        <taxon>Basidiomycota</taxon>
        <taxon>Agaricomycotina</taxon>
        <taxon>Agaricomycetes</taxon>
        <taxon>Agaricomycetidae</taxon>
        <taxon>Agaricales</taxon>
        <taxon>Tricholomatineae</taxon>
        <taxon>Lyophyllaceae</taxon>
        <taxon>Hypsizygus</taxon>
    </lineage>
</organism>
<dbReference type="InterPro" id="IPR001245">
    <property type="entry name" value="Ser-Thr/Tyr_kinase_cat_dom"/>
</dbReference>
<dbReference type="EMBL" id="LUEZ02000029">
    <property type="protein sequence ID" value="RDB26518.1"/>
    <property type="molecule type" value="Genomic_DNA"/>
</dbReference>
<feature type="domain" description="Serine-threonine/tyrosine-protein kinase catalytic" evidence="1">
    <location>
        <begin position="120"/>
        <end position="220"/>
    </location>
</feature>
<gene>
    <name evidence="2" type="ORF">Hypma_005669</name>
</gene>